<gene>
    <name evidence="7" type="ORF">ERS008460_03329</name>
</gene>
<name>A0A0T9UQK1_YERAE</name>
<evidence type="ECO:0000313" key="7">
    <source>
        <dbReference type="EMBL" id="CNL61091.1"/>
    </source>
</evidence>
<dbReference type="GO" id="GO:0016779">
    <property type="term" value="F:nucleotidyltransferase activity"/>
    <property type="evidence" value="ECO:0007669"/>
    <property type="project" value="InterPro"/>
</dbReference>
<evidence type="ECO:0000259" key="6">
    <source>
        <dbReference type="Pfam" id="PF26305"/>
    </source>
</evidence>
<feature type="coiled-coil region" evidence="5">
    <location>
        <begin position="46"/>
        <end position="73"/>
    </location>
</feature>
<dbReference type="AlphaFoldDB" id="A0A0T9UQK1"/>
<evidence type="ECO:0000256" key="1">
    <source>
        <dbReference type="ARBA" id="ARBA00022679"/>
    </source>
</evidence>
<keyword evidence="4" id="KW-0051">Antiviral defense</keyword>
<reference evidence="8" key="1">
    <citation type="submission" date="2015-03" db="EMBL/GenBank/DDBJ databases">
        <authorList>
            <consortium name="Pathogen Informatics"/>
        </authorList>
    </citation>
    <scope>NUCLEOTIDE SEQUENCE [LARGE SCALE GENOMIC DNA]</scope>
    <source>
        <strain evidence="8">IP27925</strain>
    </source>
</reference>
<keyword evidence="3" id="KW-0547">Nucleotide-binding</keyword>
<keyword evidence="1" id="KW-0808">Transferase</keyword>
<dbReference type="Pfam" id="PF26305">
    <property type="entry name" value="CD_NTase_C"/>
    <property type="match status" value="1"/>
</dbReference>
<organism evidence="7 8">
    <name type="scientific">Yersinia aleksiciae</name>
    <dbReference type="NCBI Taxonomy" id="263819"/>
    <lineage>
        <taxon>Bacteria</taxon>
        <taxon>Pseudomonadati</taxon>
        <taxon>Pseudomonadota</taxon>
        <taxon>Gammaproteobacteria</taxon>
        <taxon>Enterobacterales</taxon>
        <taxon>Yersiniaceae</taxon>
        <taxon>Yersinia</taxon>
    </lineage>
</organism>
<proteinExistence type="predicted"/>
<evidence type="ECO:0000313" key="8">
    <source>
        <dbReference type="Proteomes" id="UP000040088"/>
    </source>
</evidence>
<keyword evidence="5" id="KW-0175">Coiled coil</keyword>
<feature type="domain" description="cGAS/DncV-like nucleotidyltransferase C-terminal helical" evidence="6">
    <location>
        <begin position="209"/>
        <end position="325"/>
    </location>
</feature>
<evidence type="ECO:0000256" key="4">
    <source>
        <dbReference type="ARBA" id="ARBA00023118"/>
    </source>
</evidence>
<dbReference type="InterPro" id="IPR043519">
    <property type="entry name" value="NT_sf"/>
</dbReference>
<keyword evidence="2" id="KW-0548">Nucleotidyltransferase</keyword>
<dbReference type="InterPro" id="IPR006116">
    <property type="entry name" value="NT_2-5OAS_ClassI-CCAase"/>
</dbReference>
<dbReference type="EMBL" id="CQEM01000017">
    <property type="protein sequence ID" value="CNL61091.1"/>
    <property type="molecule type" value="Genomic_DNA"/>
</dbReference>
<dbReference type="CDD" id="cd05400">
    <property type="entry name" value="NT_2-5OAS_ClassI-CCAase"/>
    <property type="match status" value="1"/>
</dbReference>
<dbReference type="SUPFAM" id="SSF81301">
    <property type="entry name" value="Nucleotidyltransferase"/>
    <property type="match status" value="1"/>
</dbReference>
<accession>A0A0T9UQK1</accession>
<evidence type="ECO:0000256" key="2">
    <source>
        <dbReference type="ARBA" id="ARBA00022695"/>
    </source>
</evidence>
<dbReference type="GO" id="GO:0051607">
    <property type="term" value="P:defense response to virus"/>
    <property type="evidence" value="ECO:0007669"/>
    <property type="project" value="UniProtKB-KW"/>
</dbReference>
<evidence type="ECO:0000256" key="3">
    <source>
        <dbReference type="ARBA" id="ARBA00022741"/>
    </source>
</evidence>
<protein>
    <recommendedName>
        <fullName evidence="6">cGAS/DncV-like nucleotidyltransferase C-terminal helical domain-containing protein</fullName>
    </recommendedName>
</protein>
<sequence>MSLESTALCVINKMLFNTLLVAFQSKEYFVSRDWESVFATWSQGPSATEQERAENAERQIRQAIQASDKLKNRNIKVFTQGSYRNRVNVRRDSDVDVGVLCFDTYFPEYPDDNVKMELAKSFVPATYEYATFKSELEEALVARFGRSAVTRGSKAFDIKANTYRVESDVAAFFEHRRYVTATYYHSGVEMIPDDYDPPRVKNWPEQHYENGVSKNASTSRRYKRVVRVLKKLSNEMASNGIQSAKDAPSFLIESLVFNASNSCFEYQSFKPMVRHVLAELFNNTMSHEKCSEWGEVNELKYLFRGSQPWTRESAHQFLSDAWDYIGYE</sequence>
<dbReference type="Proteomes" id="UP000040088">
    <property type="component" value="Unassembled WGS sequence"/>
</dbReference>
<dbReference type="InterPro" id="IPR058909">
    <property type="entry name" value="CD_NTase_C"/>
</dbReference>
<evidence type="ECO:0000256" key="5">
    <source>
        <dbReference type="SAM" id="Coils"/>
    </source>
</evidence>